<dbReference type="GO" id="GO:0008168">
    <property type="term" value="F:methyltransferase activity"/>
    <property type="evidence" value="ECO:0007669"/>
    <property type="project" value="UniProtKB-KW"/>
</dbReference>
<dbReference type="Proteomes" id="UP001501417">
    <property type="component" value="Unassembled WGS sequence"/>
</dbReference>
<evidence type="ECO:0000313" key="2">
    <source>
        <dbReference type="EMBL" id="GAA4543296.1"/>
    </source>
</evidence>
<keyword evidence="3" id="KW-1185">Reference proteome</keyword>
<organism evidence="2 3">
    <name type="scientific">Mycobacterium paraffinicum</name>
    <dbReference type="NCBI Taxonomy" id="53378"/>
    <lineage>
        <taxon>Bacteria</taxon>
        <taxon>Bacillati</taxon>
        <taxon>Actinomycetota</taxon>
        <taxon>Actinomycetes</taxon>
        <taxon>Mycobacteriales</taxon>
        <taxon>Mycobacteriaceae</taxon>
        <taxon>Mycobacterium</taxon>
    </lineage>
</organism>
<proteinExistence type="predicted"/>
<dbReference type="GO" id="GO:0032259">
    <property type="term" value="P:methylation"/>
    <property type="evidence" value="ECO:0007669"/>
    <property type="project" value="UniProtKB-KW"/>
</dbReference>
<reference evidence="3" key="1">
    <citation type="journal article" date="2019" name="Int. J. Syst. Evol. Microbiol.">
        <title>The Global Catalogue of Microorganisms (GCM) 10K type strain sequencing project: providing services to taxonomists for standard genome sequencing and annotation.</title>
        <authorList>
            <consortium name="The Broad Institute Genomics Platform"/>
            <consortium name="The Broad Institute Genome Sequencing Center for Infectious Disease"/>
            <person name="Wu L."/>
            <person name="Ma J."/>
        </authorList>
    </citation>
    <scope>NUCLEOTIDE SEQUENCE [LARGE SCALE GENOMIC DNA]</scope>
    <source>
        <strain evidence="3">JCM 17782</strain>
    </source>
</reference>
<evidence type="ECO:0000259" key="1">
    <source>
        <dbReference type="Pfam" id="PF18096"/>
    </source>
</evidence>
<evidence type="ECO:0000313" key="3">
    <source>
        <dbReference type="Proteomes" id="UP001501417"/>
    </source>
</evidence>
<dbReference type="Pfam" id="PF18096">
    <property type="entry name" value="Thump_like"/>
    <property type="match status" value="1"/>
</dbReference>
<dbReference type="InterPro" id="IPR029063">
    <property type="entry name" value="SAM-dependent_MTases_sf"/>
</dbReference>
<feature type="domain" description="THUMP-like" evidence="1">
    <location>
        <begin position="349"/>
        <end position="425"/>
    </location>
</feature>
<protein>
    <submittedName>
        <fullName evidence="2">Class I SAM-dependent methyltransferase</fullName>
    </submittedName>
</protein>
<keyword evidence="2" id="KW-0808">Transferase</keyword>
<comment type="caution">
    <text evidence="2">The sequence shown here is derived from an EMBL/GenBank/DDBJ whole genome shotgun (WGS) entry which is preliminary data.</text>
</comment>
<dbReference type="InterPro" id="IPR041497">
    <property type="entry name" value="Thump-like"/>
</dbReference>
<dbReference type="Gene3D" id="3.40.50.150">
    <property type="entry name" value="Vaccinia Virus protein VP39"/>
    <property type="match status" value="1"/>
</dbReference>
<dbReference type="SUPFAM" id="SSF53335">
    <property type="entry name" value="S-adenosyl-L-methionine-dependent methyltransferases"/>
    <property type="match status" value="1"/>
</dbReference>
<dbReference type="EMBL" id="BAABGF010000031">
    <property type="protein sequence ID" value="GAA4543296.1"/>
    <property type="molecule type" value="Genomic_DNA"/>
</dbReference>
<gene>
    <name evidence="2" type="ORF">GCM10023161_28500</name>
</gene>
<accession>A0ABP8RNM3</accession>
<name>A0ABP8RNM3_9MYCO</name>
<sequence length="427" mass="46301">MARRQRHAPPGAEGLVLQRDDHRGQALLSDGLTFGAGDVRYLRSESGAAALAEVAELELTDATRVADIAAARARFGDRAAVLVETTLLRRRAAEKLSGVGSEIPVSEWLFTDEALQQATAAPVAMHRARRLAEAGVVVHDATCSIGTELAALRRFGVPAVGSDIDAVRLAMARHNLGGVAHLCRADALFPVTRDAAVLVDPARRGGGRRRFRIDDYRPGLGALIDTYQNRDLVVECSPGIDFDEVRRLGFDGEIEVTSYRGAVREACLWSRALAQGGVRRRASVLDRGEQITDTDPDDCPVRPAGRWIVDPDGAVVRAGLVRHYAARHGLWQLDPDIAYLSGDALPPAVRGFEVLERLAFDERRLRQALSALDCGTLEVLVRGVRVDPDSLRRRMRLRGSRPLSVVITRIGSGAAGRAAAFVCRPSR</sequence>
<keyword evidence="2" id="KW-0489">Methyltransferase</keyword>